<keyword evidence="5" id="KW-1185">Reference proteome</keyword>
<dbReference type="Pfam" id="PF26182">
    <property type="entry name" value="Ig_NUP210_5th"/>
    <property type="match status" value="1"/>
</dbReference>
<protein>
    <recommendedName>
        <fullName evidence="6">BIG2 domain-containing protein</fullName>
    </recommendedName>
</protein>
<dbReference type="Gene3D" id="2.60.40.1080">
    <property type="match status" value="1"/>
</dbReference>
<dbReference type="InterPro" id="IPR056899">
    <property type="entry name" value="Ig_NUP210_9th"/>
</dbReference>
<dbReference type="AlphaFoldDB" id="A0A9X0D2S0"/>
<dbReference type="InterPro" id="IPR056898">
    <property type="entry name" value="Ig_NUP210_6th"/>
</dbReference>
<dbReference type="GO" id="GO:0005643">
    <property type="term" value="C:nuclear pore"/>
    <property type="evidence" value="ECO:0007669"/>
    <property type="project" value="TreeGrafter"/>
</dbReference>
<evidence type="ECO:0000313" key="4">
    <source>
        <dbReference type="EMBL" id="KAJ7382709.1"/>
    </source>
</evidence>
<dbReference type="Pfam" id="PF24935">
    <property type="entry name" value="Ig_NUP210_6th"/>
    <property type="match status" value="1"/>
</dbReference>
<dbReference type="EMBL" id="MU825916">
    <property type="protein sequence ID" value="KAJ7382709.1"/>
    <property type="molecule type" value="Genomic_DNA"/>
</dbReference>
<dbReference type="Proteomes" id="UP001163046">
    <property type="component" value="Unassembled WGS sequence"/>
</dbReference>
<dbReference type="Pfam" id="PF26184">
    <property type="entry name" value="Ig_NUP210_8th"/>
    <property type="match status" value="1"/>
</dbReference>
<proteinExistence type="predicted"/>
<reference evidence="4" key="1">
    <citation type="submission" date="2023-01" db="EMBL/GenBank/DDBJ databases">
        <title>Genome assembly of the deep-sea coral Lophelia pertusa.</title>
        <authorList>
            <person name="Herrera S."/>
            <person name="Cordes E."/>
        </authorList>
    </citation>
    <scope>NUCLEOTIDE SEQUENCE</scope>
    <source>
        <strain evidence="4">USNM1676648</strain>
        <tissue evidence="4">Polyp</tissue>
    </source>
</reference>
<dbReference type="Pfam" id="PF24902">
    <property type="entry name" value="Ig_NUP210_9th"/>
    <property type="match status" value="1"/>
</dbReference>
<accession>A0A9X0D2S0</accession>
<sequence length="682" mass="75669">MYVWTSSNTSVATVSTKGIVMTTSAMGHTQVRAADMKNLANFGTVEVYVLQPRKMEFIPSVVEAQVGIALSLPLAVASCIYTECQEFHVFTDCRSLPVTYTFSDPSIFKLVEGRRDYEITAGSCMSVKLLALRPGFTTLTVTYQYKEIILRAAVTVGAYHPLKVLDPVDIGVVSLCSTKNLMLEGGPLPWIVDTSGYYEEVIPDPLKAEHISIGYYHTADYLVDHSGSYHYFNVICRKQGEQVLTVKIGNKPSPKNPYPASSSVPIRFACMEPASLTIVPDIKLPTVDGRQLSPENCVSSNKEIHVRNNQQLNLAVHLRDSLGRLFDNFTSLTVVWSTSDGTLAEFVDMTSSVKMMFVKYKEDENLRRAISYQTVSLSDRMGGVVIQASIEGYECDILRWCGHELKDPAKFNFRGHLKLLLVPERKLIPPKASILNHLDNQVVFHIDGGSGHFAVKGSSNSIAKVNYQGKSDLVVIPRTEGLYTVMVHDLCLDSTGPAIVNVQISDVYGVDVAVVNKIEIYSSETLRLQLLDMFGSPLLFKNLKFLTLTPHFTPDILNIRRDTELEDEIKVKPGHSLLHCQGPVSCEPKDIQVFAPLRLDPRVVVLIRGASFQVRSTGGPSPQAATIFNIANQTVATVSSVGWLRHSSLARQILLVKCRLLIQSRARQCCIPRMLSLYMLYN</sequence>
<dbReference type="PANTHER" id="PTHR23019:SF0">
    <property type="entry name" value="NUCLEAR PORE MEMBRANE GLYCOPROTEIN 210"/>
    <property type="match status" value="1"/>
</dbReference>
<gene>
    <name evidence="4" type="ORF">OS493_033272</name>
</gene>
<evidence type="ECO:0000259" key="2">
    <source>
        <dbReference type="Pfam" id="PF24902"/>
    </source>
</evidence>
<evidence type="ECO:0000259" key="1">
    <source>
        <dbReference type="Pfam" id="PF22962"/>
    </source>
</evidence>
<feature type="domain" description="NUP210 Ig-like" evidence="1">
    <location>
        <begin position="165"/>
        <end position="270"/>
    </location>
</feature>
<name>A0A9X0D2S0_9CNID</name>
<dbReference type="OrthoDB" id="6020846at2759"/>
<feature type="domain" description="NUP210 Ig-like" evidence="3">
    <location>
        <begin position="55"/>
        <end position="145"/>
    </location>
</feature>
<dbReference type="InterPro" id="IPR055099">
    <property type="entry name" value="Ig_NUP210_7th"/>
</dbReference>
<evidence type="ECO:0008006" key="6">
    <source>
        <dbReference type="Google" id="ProtNLM"/>
    </source>
</evidence>
<evidence type="ECO:0000259" key="3">
    <source>
        <dbReference type="Pfam" id="PF24935"/>
    </source>
</evidence>
<dbReference type="InterPro" id="IPR045197">
    <property type="entry name" value="NUP210-like"/>
</dbReference>
<dbReference type="PANTHER" id="PTHR23019">
    <property type="entry name" value="NUCLEAR PORE MEMBRANE GLYCOPROTEIN GP210-RELATED"/>
    <property type="match status" value="1"/>
</dbReference>
<organism evidence="4 5">
    <name type="scientific">Desmophyllum pertusum</name>
    <dbReference type="NCBI Taxonomy" id="174260"/>
    <lineage>
        <taxon>Eukaryota</taxon>
        <taxon>Metazoa</taxon>
        <taxon>Cnidaria</taxon>
        <taxon>Anthozoa</taxon>
        <taxon>Hexacorallia</taxon>
        <taxon>Scleractinia</taxon>
        <taxon>Caryophylliina</taxon>
        <taxon>Caryophylliidae</taxon>
        <taxon>Desmophyllum</taxon>
    </lineage>
</organism>
<comment type="caution">
    <text evidence="4">The sequence shown here is derived from an EMBL/GenBank/DDBJ whole genome shotgun (WGS) entry which is preliminary data.</text>
</comment>
<dbReference type="InterPro" id="IPR008964">
    <property type="entry name" value="Invasin/intimin_cell_adhesion"/>
</dbReference>
<evidence type="ECO:0000313" key="5">
    <source>
        <dbReference type="Proteomes" id="UP001163046"/>
    </source>
</evidence>
<feature type="domain" description="NUP210 Ig-like" evidence="2">
    <location>
        <begin position="429"/>
        <end position="504"/>
    </location>
</feature>
<dbReference type="Pfam" id="PF22962">
    <property type="entry name" value="Ig_NUP210_7th"/>
    <property type="match status" value="1"/>
</dbReference>
<dbReference type="SUPFAM" id="SSF49373">
    <property type="entry name" value="Invasin/intimin cell-adhesion fragments"/>
    <property type="match status" value="1"/>
</dbReference>